<keyword evidence="2" id="KW-1185">Reference proteome</keyword>
<keyword evidence="3" id="KW-0808">Transferase</keyword>
<feature type="compositionally biased region" description="Polar residues" evidence="1">
    <location>
        <begin position="411"/>
        <end position="420"/>
    </location>
</feature>
<dbReference type="OrthoDB" id="2014201at2759"/>
<feature type="compositionally biased region" description="Polar residues" evidence="1">
    <location>
        <begin position="432"/>
        <end position="448"/>
    </location>
</feature>
<feature type="compositionally biased region" description="Polar residues" evidence="1">
    <location>
        <begin position="483"/>
        <end position="495"/>
    </location>
</feature>
<feature type="compositionally biased region" description="Polar residues" evidence="1">
    <location>
        <begin position="553"/>
        <end position="566"/>
    </location>
</feature>
<proteinExistence type="predicted"/>
<evidence type="ECO:0000313" key="3">
    <source>
        <dbReference type="RefSeq" id="XP_018326041.1"/>
    </source>
</evidence>
<dbReference type="RefSeq" id="XP_018326041.1">
    <property type="nucleotide sequence ID" value="XM_018470539.2"/>
</dbReference>
<feature type="region of interest" description="Disordered" evidence="1">
    <location>
        <begin position="134"/>
        <end position="180"/>
    </location>
</feature>
<dbReference type="Proteomes" id="UP000192223">
    <property type="component" value="Unplaced"/>
</dbReference>
<feature type="compositionally biased region" description="Polar residues" evidence="1">
    <location>
        <begin position="465"/>
        <end position="476"/>
    </location>
</feature>
<name>A0A1W4WQ52_AGRPL</name>
<gene>
    <name evidence="3" type="primary">LOC108737600</name>
</gene>
<evidence type="ECO:0000256" key="1">
    <source>
        <dbReference type="SAM" id="MobiDB-lite"/>
    </source>
</evidence>
<evidence type="ECO:0000313" key="2">
    <source>
        <dbReference type="Proteomes" id="UP000192223"/>
    </source>
</evidence>
<dbReference type="InterPro" id="IPR029044">
    <property type="entry name" value="Nucleotide-diphossugar_trans"/>
</dbReference>
<sequence>MCSTACYSYLPAFKQFGSNVKIVHFIAQTKPWLQIFDPETRQVRPSPDLVHLTSLLQRWWNIFCSAIHPQLSTEMGGFAGAFARLTLGEPRSAEQSALEDQLRRQGWEIGNIDYMNRDAFGNIWNKICETLAGAPNASNDTDDNSAKQSRNELEKKETEKSNEGLVQGEDKFISEQSLQRTLQTPVSETKMLDEVAKEKLTEDIISSSLEVADKQTTEILESLKVESVGKQETSPESSPLILLSEKIVEVPVKTVETEVMVEEKVVGGEDKKNETTEAKVEEKRVGNETKVEEKKIENEPKVEQKKIESEPKEEKENENESKLEVNKFESKPKVEEIKTETEPKVHDKEPKVEEKVIELKEVKTIESEQKLEVKMAKPEPNEAEKNIEVEQKTEVKMVSPVTVQPEKSEILEQSNLTSTEIKTEEPVLTEPTKANVSTVSTNSAELDSKLASSEHLQLLNESKVVSLSTPEINMQSDTKKNETNSQTQQSEQAGQTAPEVVQTHMEGSLEKSQSSNIQQEISKPESVIPAETEKTVETETKQIVLEKEPEPATQATQSPSQGTAENVESKKTKETKPQKDKGSGKKSSKTKK</sequence>
<dbReference type="AlphaFoldDB" id="A0A1W4WQ52"/>
<feature type="region of interest" description="Disordered" evidence="1">
    <location>
        <begin position="406"/>
        <end position="448"/>
    </location>
</feature>
<organism evidence="2 3">
    <name type="scientific">Agrilus planipennis</name>
    <name type="common">Emerald ash borer</name>
    <name type="synonym">Agrilus marcopoli</name>
    <dbReference type="NCBI Taxonomy" id="224129"/>
    <lineage>
        <taxon>Eukaryota</taxon>
        <taxon>Metazoa</taxon>
        <taxon>Ecdysozoa</taxon>
        <taxon>Arthropoda</taxon>
        <taxon>Hexapoda</taxon>
        <taxon>Insecta</taxon>
        <taxon>Pterygota</taxon>
        <taxon>Neoptera</taxon>
        <taxon>Endopterygota</taxon>
        <taxon>Coleoptera</taxon>
        <taxon>Polyphaga</taxon>
        <taxon>Elateriformia</taxon>
        <taxon>Buprestoidea</taxon>
        <taxon>Buprestidae</taxon>
        <taxon>Agrilinae</taxon>
        <taxon>Agrilus</taxon>
    </lineage>
</organism>
<dbReference type="GO" id="GO:0016301">
    <property type="term" value="F:kinase activity"/>
    <property type="evidence" value="ECO:0007669"/>
    <property type="project" value="UniProtKB-KW"/>
</dbReference>
<feature type="compositionally biased region" description="Polar residues" evidence="1">
    <location>
        <begin position="510"/>
        <end position="521"/>
    </location>
</feature>
<feature type="compositionally biased region" description="Basic and acidic residues" evidence="1">
    <location>
        <begin position="567"/>
        <end position="583"/>
    </location>
</feature>
<keyword evidence="3" id="KW-0418">Kinase</keyword>
<reference evidence="3" key="1">
    <citation type="submission" date="2025-08" db="UniProtKB">
        <authorList>
            <consortium name="RefSeq"/>
        </authorList>
    </citation>
    <scope>IDENTIFICATION</scope>
    <source>
        <tissue evidence="3">Entire body</tissue>
    </source>
</reference>
<feature type="region of interest" description="Disordered" evidence="1">
    <location>
        <begin position="465"/>
        <end position="592"/>
    </location>
</feature>
<accession>A0A1W4WQ52</accession>
<feature type="compositionally biased region" description="Basic and acidic residues" evidence="1">
    <location>
        <begin position="531"/>
        <end position="550"/>
    </location>
</feature>
<protein>
    <submittedName>
        <fullName evidence="3">Probable serine/threonine-protein kinase kinX isoform X2</fullName>
    </submittedName>
</protein>
<feature type="compositionally biased region" description="Basic and acidic residues" evidence="1">
    <location>
        <begin position="149"/>
        <end position="173"/>
    </location>
</feature>
<dbReference type="Gene3D" id="3.90.550.10">
    <property type="entry name" value="Spore Coat Polysaccharide Biosynthesis Protein SpsA, Chain A"/>
    <property type="match status" value="1"/>
</dbReference>
<dbReference type="GeneID" id="108737600"/>
<feature type="region of interest" description="Disordered" evidence="1">
    <location>
        <begin position="264"/>
        <end position="327"/>
    </location>
</feature>